<feature type="region of interest" description="Disordered" evidence="1">
    <location>
        <begin position="1"/>
        <end position="20"/>
    </location>
</feature>
<name>A0A0E9PDY6_ANGAN</name>
<dbReference type="AlphaFoldDB" id="A0A0E9PDY6"/>
<reference evidence="2" key="2">
    <citation type="journal article" date="2015" name="Fish Shellfish Immunol.">
        <title>Early steps in the European eel (Anguilla anguilla)-Vibrio vulnificus interaction in the gills: Role of the RtxA13 toxin.</title>
        <authorList>
            <person name="Callol A."/>
            <person name="Pajuelo D."/>
            <person name="Ebbesson L."/>
            <person name="Teles M."/>
            <person name="MacKenzie S."/>
            <person name="Amaro C."/>
        </authorList>
    </citation>
    <scope>NUCLEOTIDE SEQUENCE</scope>
</reference>
<proteinExistence type="predicted"/>
<protein>
    <submittedName>
        <fullName evidence="2">Uncharacterized protein</fullName>
    </submittedName>
</protein>
<evidence type="ECO:0000256" key="1">
    <source>
        <dbReference type="SAM" id="MobiDB-lite"/>
    </source>
</evidence>
<accession>A0A0E9PDY6</accession>
<organism evidence="2">
    <name type="scientific">Anguilla anguilla</name>
    <name type="common">European freshwater eel</name>
    <name type="synonym">Muraena anguilla</name>
    <dbReference type="NCBI Taxonomy" id="7936"/>
    <lineage>
        <taxon>Eukaryota</taxon>
        <taxon>Metazoa</taxon>
        <taxon>Chordata</taxon>
        <taxon>Craniata</taxon>
        <taxon>Vertebrata</taxon>
        <taxon>Euteleostomi</taxon>
        <taxon>Actinopterygii</taxon>
        <taxon>Neopterygii</taxon>
        <taxon>Teleostei</taxon>
        <taxon>Anguilliformes</taxon>
        <taxon>Anguillidae</taxon>
        <taxon>Anguilla</taxon>
    </lineage>
</organism>
<sequence length="51" mass="6150">MKMPDPAHTKHKETPGTDARFRFPRWLQQIKNHPPNATDLNWLILRTQKRM</sequence>
<dbReference type="EMBL" id="GBXM01106307">
    <property type="protein sequence ID" value="JAH02270.1"/>
    <property type="molecule type" value="Transcribed_RNA"/>
</dbReference>
<evidence type="ECO:0000313" key="2">
    <source>
        <dbReference type="EMBL" id="JAH02270.1"/>
    </source>
</evidence>
<reference evidence="2" key="1">
    <citation type="submission" date="2014-11" db="EMBL/GenBank/DDBJ databases">
        <authorList>
            <person name="Amaro Gonzalez C."/>
        </authorList>
    </citation>
    <scope>NUCLEOTIDE SEQUENCE</scope>
</reference>